<evidence type="ECO:0000313" key="6">
    <source>
        <dbReference type="EMBL" id="KYR00430.1"/>
    </source>
</evidence>
<dbReference type="PANTHER" id="PTHR13363:SF5">
    <property type="entry name" value="E3 UBIQUITIN-PROTEIN LIGASE RNF123"/>
    <property type="match status" value="1"/>
</dbReference>
<sequence>MTYSNKERIIENDKFNDREFKNLYRLVLMEQFMVVDSMPYFKFRDPRYSEDLEVYDWNEGDYIQSTNFIVGLNSGKLVRVKIEHFPLLLKGIRNYEEMDMIKNHVVKGKWMYEIIASRSNLTLGWDMFSTVEEITGNRLPKQFQLVERFMIELKISNPLGNIFGCSIDTWKETIKFTEDGEIIGELSLTEKLKNLKGKNVFFMPAISFENSYCSPNLGSLPFRYPKNGYKPLVDRDPYTDRCRYLCDLYKSMVLMSVNQQDVKIRDDTYFDVLCDFYQTLSPYTIAEILVPCLHGLSDRELIYFIMGLRQHLGWKNVTSVFRHILQRLAFECRPSNDFVLKSLELTQRILNIPVMVKVLVQFSQTSTHQATPGNYYILDYIFARYSANIIGHGHIDQDYQRSSIQYKIIVNLLTSSKESETMVISYINRIIAFETSAEVKKLIGELVEPPYPFQFLFNLFGLLSQVIEVYLRKPLKYPIHFFINETFNETQRGRVGGVFTHLVKSVPMGAIEVNEGQQEQTLAELLMDKLVMLGDIGISKQLKQISPFLLQYTFEQILVHAGPEINVLIQFLAVNSIRMNQKTLEISTPARTYEYLWNLFEFLTKMFDHFLQLDTNIIKYLYDSYVTLWLFIFQFLSTDEKLLLSIQNIDITKIFLRVLLKINNGLITDRELSYIASMTIIYIINNTKILSKMLVENLDWLEGVFDKLEGDYPIVMNLCQTYIDNVSIREKIKSIIVNQPSRLLQLVNLVFRGIADDSKRGLTIRIKIANYLCQHFSDQIKRDETLLLVMNRHFIYIFSKVLMFLEKNDVGASISSGKDINVPIYCGIIYQLIPSLFHLTNCDSSSGGDDKVLQTMIIEIQLDNIILVLEKLSKIPLNKFRLFDLDSFMSMHPDEMVTSLLNPQLTDIPFCPEITALINYFKVLSTNQTLKQINNQDNQNIETQQQDPLCTICYTYSADTVILPCNHESCHHCISLHLLSNNFCFFCRQVVESHHIVKNKNLIN</sequence>
<organism evidence="6 7">
    <name type="scientific">Tieghemostelium lacteum</name>
    <name type="common">Slime mold</name>
    <name type="synonym">Dictyostelium lacteum</name>
    <dbReference type="NCBI Taxonomy" id="361077"/>
    <lineage>
        <taxon>Eukaryota</taxon>
        <taxon>Amoebozoa</taxon>
        <taxon>Evosea</taxon>
        <taxon>Eumycetozoa</taxon>
        <taxon>Dictyostelia</taxon>
        <taxon>Dictyosteliales</taxon>
        <taxon>Raperosteliaceae</taxon>
        <taxon>Tieghemostelium</taxon>
    </lineage>
</organism>
<dbReference type="STRING" id="361077.A0A152A2J9"/>
<dbReference type="PANTHER" id="PTHR13363">
    <property type="entry name" value="RING FINGER AND SRY DOMAIN-CONTAINING"/>
    <property type="match status" value="1"/>
</dbReference>
<evidence type="ECO:0000256" key="1">
    <source>
        <dbReference type="ARBA" id="ARBA00022723"/>
    </source>
</evidence>
<gene>
    <name evidence="6" type="ORF">DLAC_03186</name>
</gene>
<keyword evidence="2 4" id="KW-0863">Zinc-finger</keyword>
<comment type="caution">
    <text evidence="6">The sequence shown here is derived from an EMBL/GenBank/DDBJ whole genome shotgun (WGS) entry which is preliminary data.</text>
</comment>
<dbReference type="Proteomes" id="UP000076078">
    <property type="component" value="Unassembled WGS sequence"/>
</dbReference>
<dbReference type="InterPro" id="IPR001841">
    <property type="entry name" value="Znf_RING"/>
</dbReference>
<dbReference type="InterPro" id="IPR043136">
    <property type="entry name" value="B30.2/SPRY_sf"/>
</dbReference>
<dbReference type="OrthoDB" id="258495at2759"/>
<accession>A0A152A2J9</accession>
<dbReference type="GO" id="GO:0051603">
    <property type="term" value="P:proteolysis involved in protein catabolic process"/>
    <property type="evidence" value="ECO:0007669"/>
    <property type="project" value="TreeGrafter"/>
</dbReference>
<dbReference type="InterPro" id="IPR045129">
    <property type="entry name" value="RNF123/RKP/RSPRY1"/>
</dbReference>
<dbReference type="CDD" id="cd16541">
    <property type="entry name" value="RING-HC_RNF123"/>
    <property type="match status" value="1"/>
</dbReference>
<evidence type="ECO:0000256" key="2">
    <source>
        <dbReference type="ARBA" id="ARBA00022771"/>
    </source>
</evidence>
<feature type="domain" description="RING-type" evidence="5">
    <location>
        <begin position="950"/>
        <end position="988"/>
    </location>
</feature>
<dbReference type="EMBL" id="LODT01000015">
    <property type="protein sequence ID" value="KYR00430.1"/>
    <property type="molecule type" value="Genomic_DNA"/>
</dbReference>
<dbReference type="OMA" id="SCHHCIT"/>
<dbReference type="InParanoid" id="A0A152A2J9"/>
<keyword evidence="7" id="KW-1185">Reference proteome</keyword>
<keyword evidence="1" id="KW-0479">Metal-binding</keyword>
<dbReference type="FunCoup" id="A0A152A2J9">
    <property type="interactions" value="607"/>
</dbReference>
<evidence type="ECO:0000259" key="5">
    <source>
        <dbReference type="PROSITE" id="PS50089"/>
    </source>
</evidence>
<dbReference type="SMART" id="SM00184">
    <property type="entry name" value="RING"/>
    <property type="match status" value="1"/>
</dbReference>
<evidence type="ECO:0000313" key="7">
    <source>
        <dbReference type="Proteomes" id="UP000076078"/>
    </source>
</evidence>
<dbReference type="GO" id="GO:0005737">
    <property type="term" value="C:cytoplasm"/>
    <property type="evidence" value="ECO:0007669"/>
    <property type="project" value="TreeGrafter"/>
</dbReference>
<evidence type="ECO:0000256" key="3">
    <source>
        <dbReference type="ARBA" id="ARBA00022833"/>
    </source>
</evidence>
<evidence type="ECO:0000256" key="4">
    <source>
        <dbReference type="PROSITE-ProRule" id="PRU00175"/>
    </source>
</evidence>
<dbReference type="SUPFAM" id="SSF57850">
    <property type="entry name" value="RING/U-box"/>
    <property type="match status" value="1"/>
</dbReference>
<dbReference type="GO" id="GO:0004842">
    <property type="term" value="F:ubiquitin-protein transferase activity"/>
    <property type="evidence" value="ECO:0007669"/>
    <property type="project" value="InterPro"/>
</dbReference>
<keyword evidence="3" id="KW-0862">Zinc</keyword>
<name>A0A152A2J9_TIELA</name>
<dbReference type="InterPro" id="IPR013083">
    <property type="entry name" value="Znf_RING/FYVE/PHD"/>
</dbReference>
<protein>
    <recommendedName>
        <fullName evidence="5">RING-type domain-containing protein</fullName>
    </recommendedName>
</protein>
<dbReference type="Pfam" id="PF13920">
    <property type="entry name" value="zf-C3HC4_3"/>
    <property type="match status" value="1"/>
</dbReference>
<dbReference type="Gene3D" id="3.30.40.10">
    <property type="entry name" value="Zinc/RING finger domain, C3HC4 (zinc finger)"/>
    <property type="match status" value="1"/>
</dbReference>
<dbReference type="AlphaFoldDB" id="A0A152A2J9"/>
<reference evidence="6 7" key="1">
    <citation type="submission" date="2015-12" db="EMBL/GenBank/DDBJ databases">
        <title>Dictyostelia acquired genes for synthesis and detection of signals that induce cell-type specialization by lateral gene transfer from prokaryotes.</title>
        <authorList>
            <person name="Gloeckner G."/>
            <person name="Schaap P."/>
        </authorList>
    </citation>
    <scope>NUCLEOTIDE SEQUENCE [LARGE SCALE GENOMIC DNA]</scope>
    <source>
        <strain evidence="6 7">TK</strain>
    </source>
</reference>
<proteinExistence type="predicted"/>
<dbReference type="Gene3D" id="2.60.120.920">
    <property type="match status" value="1"/>
</dbReference>
<dbReference type="PROSITE" id="PS50089">
    <property type="entry name" value="ZF_RING_2"/>
    <property type="match status" value="1"/>
</dbReference>
<dbReference type="GO" id="GO:0008270">
    <property type="term" value="F:zinc ion binding"/>
    <property type="evidence" value="ECO:0007669"/>
    <property type="project" value="UniProtKB-KW"/>
</dbReference>